<dbReference type="InterPro" id="IPR007498">
    <property type="entry name" value="PqiA-like"/>
</dbReference>
<dbReference type="Pfam" id="PF04403">
    <property type="entry name" value="PqiA"/>
    <property type="match status" value="1"/>
</dbReference>
<reference evidence="2 3" key="1">
    <citation type="submission" date="2017-03" db="EMBL/GenBank/DDBJ databases">
        <authorList>
            <person name="Afonso C.L."/>
            <person name="Miller P.J."/>
            <person name="Scott M.A."/>
            <person name="Spackman E."/>
            <person name="Goraichik I."/>
            <person name="Dimitrov K.M."/>
            <person name="Suarez D.L."/>
            <person name="Swayne D.E."/>
        </authorList>
    </citation>
    <scope>NUCLEOTIDE SEQUENCE [LARGE SCALE GENOMIC DNA]</scope>
    <source>
        <strain evidence="2 3">CECT 7023</strain>
    </source>
</reference>
<feature type="transmembrane region" description="Helical" evidence="1">
    <location>
        <begin position="108"/>
        <end position="129"/>
    </location>
</feature>
<feature type="transmembrane region" description="Helical" evidence="1">
    <location>
        <begin position="49"/>
        <end position="68"/>
    </location>
</feature>
<evidence type="ECO:0000313" key="3">
    <source>
        <dbReference type="Proteomes" id="UP000193900"/>
    </source>
</evidence>
<evidence type="ECO:0000313" key="2">
    <source>
        <dbReference type="EMBL" id="SLN19559.1"/>
    </source>
</evidence>
<name>A0A1Y5RK80_9RHOB</name>
<accession>A0A1Y5RK80</accession>
<proteinExistence type="predicted"/>
<gene>
    <name evidence="2" type="ORF">ROA7023_00463</name>
</gene>
<feature type="transmembrane region" description="Helical" evidence="1">
    <location>
        <begin position="74"/>
        <end position="96"/>
    </location>
</feature>
<protein>
    <submittedName>
        <fullName evidence="2">Paraquat-inducible protein A</fullName>
    </submittedName>
</protein>
<sequence>MWFCWPDFWAFGATAFGDSAVANALKIANLSLIVLFPVAWFAPLLRAGLLPLFGLSEISVISGLQSLWRSDVFLALMVTVFALFAPYLKTIGLALVQFGLLDDRALPVLGWLGKLAMADIFLVALYIVVAEGVGVGRVEVAWGLYLFSGCILVSLGLSMAASRRKT</sequence>
<keyword evidence="1" id="KW-0812">Transmembrane</keyword>
<feature type="transmembrane region" description="Helical" evidence="1">
    <location>
        <begin position="20"/>
        <end position="42"/>
    </location>
</feature>
<dbReference type="EMBL" id="FWFZ01000001">
    <property type="protein sequence ID" value="SLN19559.1"/>
    <property type="molecule type" value="Genomic_DNA"/>
</dbReference>
<dbReference type="Proteomes" id="UP000193900">
    <property type="component" value="Unassembled WGS sequence"/>
</dbReference>
<keyword evidence="3" id="KW-1185">Reference proteome</keyword>
<keyword evidence="1" id="KW-1133">Transmembrane helix</keyword>
<organism evidence="2 3">
    <name type="scientific">Roseisalinus antarcticus</name>
    <dbReference type="NCBI Taxonomy" id="254357"/>
    <lineage>
        <taxon>Bacteria</taxon>
        <taxon>Pseudomonadati</taxon>
        <taxon>Pseudomonadota</taxon>
        <taxon>Alphaproteobacteria</taxon>
        <taxon>Rhodobacterales</taxon>
        <taxon>Roseobacteraceae</taxon>
        <taxon>Roseisalinus</taxon>
    </lineage>
</organism>
<feature type="transmembrane region" description="Helical" evidence="1">
    <location>
        <begin position="141"/>
        <end position="161"/>
    </location>
</feature>
<evidence type="ECO:0000256" key="1">
    <source>
        <dbReference type="SAM" id="Phobius"/>
    </source>
</evidence>
<dbReference type="AlphaFoldDB" id="A0A1Y5RK80"/>
<dbReference type="OrthoDB" id="7859336at2"/>
<keyword evidence="1" id="KW-0472">Membrane</keyword>